<reference evidence="15" key="1">
    <citation type="journal article" date="2021" name="PeerJ">
        <title>Extensive microbial diversity within the chicken gut microbiome revealed by metagenomics and culture.</title>
        <authorList>
            <person name="Gilroy R."/>
            <person name="Ravi A."/>
            <person name="Getino M."/>
            <person name="Pursley I."/>
            <person name="Horton D.L."/>
            <person name="Alikhan N.F."/>
            <person name="Baker D."/>
            <person name="Gharbi K."/>
            <person name="Hall N."/>
            <person name="Watson M."/>
            <person name="Adriaenssens E.M."/>
            <person name="Foster-Nyarko E."/>
            <person name="Jarju S."/>
            <person name="Secka A."/>
            <person name="Antonio M."/>
            <person name="Oren A."/>
            <person name="Chaudhuri R.R."/>
            <person name="La Ragione R."/>
            <person name="Hildebrand F."/>
            <person name="Pallen M.J."/>
        </authorList>
    </citation>
    <scope>NUCLEOTIDE SEQUENCE</scope>
    <source>
        <strain evidence="15">ChiGjej4B4-7305</strain>
    </source>
</reference>
<feature type="compositionally biased region" description="Basic and acidic residues" evidence="11">
    <location>
        <begin position="1"/>
        <end position="30"/>
    </location>
</feature>
<dbReference type="InterPro" id="IPR003593">
    <property type="entry name" value="AAA+_ATPase"/>
</dbReference>
<evidence type="ECO:0000256" key="2">
    <source>
        <dbReference type="ARBA" id="ARBA00022448"/>
    </source>
</evidence>
<name>A0A9D2EC66_9MICO</name>
<feature type="region of interest" description="Disordered" evidence="11">
    <location>
        <begin position="1"/>
        <end position="49"/>
    </location>
</feature>
<dbReference type="SUPFAM" id="SSF90123">
    <property type="entry name" value="ABC transporter transmembrane region"/>
    <property type="match status" value="1"/>
</dbReference>
<proteinExistence type="inferred from homology"/>
<comment type="subcellular location">
    <subcellularLocation>
        <location evidence="1">Cell membrane</location>
        <topology evidence="1">Multi-pass membrane protein</topology>
    </subcellularLocation>
</comment>
<dbReference type="Gene3D" id="1.20.1560.10">
    <property type="entry name" value="ABC transporter type 1, transmembrane domain"/>
    <property type="match status" value="1"/>
</dbReference>
<evidence type="ECO:0000256" key="7">
    <source>
        <dbReference type="ARBA" id="ARBA00023136"/>
    </source>
</evidence>
<feature type="transmembrane region" description="Helical" evidence="12">
    <location>
        <begin position="63"/>
        <end position="82"/>
    </location>
</feature>
<comment type="function">
    <text evidence="8">ABC transporter involved in fatty acid import. Transmembrane domains (TMD) form a pore in the membrane and the ATP-binding domain (NBD) is responsible for energy generation.</text>
</comment>
<dbReference type="PROSITE" id="PS50893">
    <property type="entry name" value="ABC_TRANSPORTER_2"/>
    <property type="match status" value="1"/>
</dbReference>
<dbReference type="CDD" id="cd18547">
    <property type="entry name" value="ABC_6TM_Tm288_like"/>
    <property type="match status" value="1"/>
</dbReference>
<evidence type="ECO:0000256" key="10">
    <source>
        <dbReference type="ARBA" id="ARBA00071747"/>
    </source>
</evidence>
<feature type="domain" description="ABC transmembrane type-1" evidence="14">
    <location>
        <begin position="67"/>
        <end position="391"/>
    </location>
</feature>
<dbReference type="PROSITE" id="PS50929">
    <property type="entry name" value="ABC_TM1F"/>
    <property type="match status" value="1"/>
</dbReference>
<evidence type="ECO:0000256" key="6">
    <source>
        <dbReference type="ARBA" id="ARBA00022989"/>
    </source>
</evidence>
<keyword evidence="6 12" id="KW-1133">Transmembrane helix</keyword>
<dbReference type="FunFam" id="3.40.50.300:FF:000287">
    <property type="entry name" value="Multidrug ABC transporter ATP-binding protein"/>
    <property type="match status" value="1"/>
</dbReference>
<dbReference type="InterPro" id="IPR017871">
    <property type="entry name" value="ABC_transporter-like_CS"/>
</dbReference>
<dbReference type="Gene3D" id="3.40.50.300">
    <property type="entry name" value="P-loop containing nucleotide triphosphate hydrolases"/>
    <property type="match status" value="1"/>
</dbReference>
<evidence type="ECO:0000313" key="15">
    <source>
        <dbReference type="EMBL" id="HIZ34621.1"/>
    </source>
</evidence>
<dbReference type="GO" id="GO:0005524">
    <property type="term" value="F:ATP binding"/>
    <property type="evidence" value="ECO:0007669"/>
    <property type="project" value="UniProtKB-KW"/>
</dbReference>
<feature type="domain" description="ABC transporter" evidence="13">
    <location>
        <begin position="425"/>
        <end position="663"/>
    </location>
</feature>
<evidence type="ECO:0000256" key="1">
    <source>
        <dbReference type="ARBA" id="ARBA00004651"/>
    </source>
</evidence>
<feature type="transmembrane region" description="Helical" evidence="12">
    <location>
        <begin position="223"/>
        <end position="243"/>
    </location>
</feature>
<dbReference type="Proteomes" id="UP000824037">
    <property type="component" value="Unassembled WGS sequence"/>
</dbReference>
<dbReference type="Pfam" id="PF00664">
    <property type="entry name" value="ABC_membrane"/>
    <property type="match status" value="1"/>
</dbReference>
<dbReference type="GO" id="GO:0005886">
    <property type="term" value="C:plasma membrane"/>
    <property type="evidence" value="ECO:0007669"/>
    <property type="project" value="UniProtKB-SubCell"/>
</dbReference>
<comment type="caution">
    <text evidence="15">The sequence shown here is derived from an EMBL/GenBank/DDBJ whole genome shotgun (WGS) entry which is preliminary data.</text>
</comment>
<protein>
    <recommendedName>
        <fullName evidence="10">Fatty acid ABC transporter ATP-binding/permease protein</fullName>
    </recommendedName>
</protein>
<dbReference type="PANTHER" id="PTHR43394:SF1">
    <property type="entry name" value="ATP-BINDING CASSETTE SUB-FAMILY B MEMBER 10, MITOCHONDRIAL"/>
    <property type="match status" value="1"/>
</dbReference>
<organism evidence="15 16">
    <name type="scientific">Candidatus Ruania gallistercoris</name>
    <dbReference type="NCBI Taxonomy" id="2838746"/>
    <lineage>
        <taxon>Bacteria</taxon>
        <taxon>Bacillati</taxon>
        <taxon>Actinomycetota</taxon>
        <taxon>Actinomycetes</taxon>
        <taxon>Micrococcales</taxon>
        <taxon>Ruaniaceae</taxon>
        <taxon>Ruania</taxon>
    </lineage>
</organism>
<dbReference type="InterPro" id="IPR027417">
    <property type="entry name" value="P-loop_NTPase"/>
</dbReference>
<dbReference type="GO" id="GO:0015421">
    <property type="term" value="F:ABC-type oligopeptide transporter activity"/>
    <property type="evidence" value="ECO:0007669"/>
    <property type="project" value="TreeGrafter"/>
</dbReference>
<dbReference type="PANTHER" id="PTHR43394">
    <property type="entry name" value="ATP-DEPENDENT PERMEASE MDL1, MITOCHONDRIAL"/>
    <property type="match status" value="1"/>
</dbReference>
<evidence type="ECO:0000256" key="12">
    <source>
        <dbReference type="SAM" id="Phobius"/>
    </source>
</evidence>
<keyword evidence="7 12" id="KW-0472">Membrane</keyword>
<dbReference type="SUPFAM" id="SSF52540">
    <property type="entry name" value="P-loop containing nucleoside triphosphate hydrolases"/>
    <property type="match status" value="1"/>
</dbReference>
<keyword evidence="3 12" id="KW-0812">Transmembrane</keyword>
<evidence type="ECO:0000313" key="16">
    <source>
        <dbReference type="Proteomes" id="UP000824037"/>
    </source>
</evidence>
<evidence type="ECO:0000256" key="9">
    <source>
        <dbReference type="ARBA" id="ARBA00061644"/>
    </source>
</evidence>
<evidence type="ECO:0000256" key="3">
    <source>
        <dbReference type="ARBA" id="ARBA00022692"/>
    </source>
</evidence>
<dbReference type="AlphaFoldDB" id="A0A9D2EC66"/>
<dbReference type="InterPro" id="IPR003439">
    <property type="entry name" value="ABC_transporter-like_ATP-bd"/>
</dbReference>
<feature type="transmembrane region" description="Helical" evidence="12">
    <location>
        <begin position="145"/>
        <end position="165"/>
    </location>
</feature>
<comment type="similarity">
    <text evidence="9">Belongs to the ABC transporter superfamily. Lipid exporter (TC 3.A.1.106) family.</text>
</comment>
<reference evidence="15" key="2">
    <citation type="submission" date="2021-04" db="EMBL/GenBank/DDBJ databases">
        <authorList>
            <person name="Gilroy R."/>
        </authorList>
    </citation>
    <scope>NUCLEOTIDE SEQUENCE</scope>
    <source>
        <strain evidence="15">ChiGjej4B4-7305</strain>
    </source>
</reference>
<keyword evidence="5 15" id="KW-0067">ATP-binding</keyword>
<evidence type="ECO:0000259" key="13">
    <source>
        <dbReference type="PROSITE" id="PS50893"/>
    </source>
</evidence>
<dbReference type="SMART" id="SM00382">
    <property type="entry name" value="AAA"/>
    <property type="match status" value="1"/>
</dbReference>
<dbReference type="InterPro" id="IPR039421">
    <property type="entry name" value="Type_1_exporter"/>
</dbReference>
<dbReference type="GO" id="GO:0016887">
    <property type="term" value="F:ATP hydrolysis activity"/>
    <property type="evidence" value="ECO:0007669"/>
    <property type="project" value="InterPro"/>
</dbReference>
<dbReference type="Pfam" id="PF00005">
    <property type="entry name" value="ABC_tran"/>
    <property type="match status" value="1"/>
</dbReference>
<evidence type="ECO:0000256" key="4">
    <source>
        <dbReference type="ARBA" id="ARBA00022741"/>
    </source>
</evidence>
<dbReference type="CDD" id="cd03254">
    <property type="entry name" value="ABCC_Glucan_exporter_like"/>
    <property type="match status" value="1"/>
</dbReference>
<evidence type="ECO:0000256" key="8">
    <source>
        <dbReference type="ARBA" id="ARBA00055053"/>
    </source>
</evidence>
<evidence type="ECO:0000259" key="14">
    <source>
        <dbReference type="PROSITE" id="PS50929"/>
    </source>
</evidence>
<dbReference type="InterPro" id="IPR011527">
    <property type="entry name" value="ABC1_TM_dom"/>
</dbReference>
<keyword evidence="4" id="KW-0547">Nucleotide-binding</keyword>
<evidence type="ECO:0000256" key="5">
    <source>
        <dbReference type="ARBA" id="ARBA00022840"/>
    </source>
</evidence>
<evidence type="ECO:0000256" key="11">
    <source>
        <dbReference type="SAM" id="MobiDB-lite"/>
    </source>
</evidence>
<gene>
    <name evidence="15" type="ORF">H9815_02495</name>
</gene>
<dbReference type="PROSITE" id="PS00211">
    <property type="entry name" value="ABC_TRANSPORTER_1"/>
    <property type="match status" value="1"/>
</dbReference>
<dbReference type="EMBL" id="DXBY01000049">
    <property type="protein sequence ID" value="HIZ34621.1"/>
    <property type="molecule type" value="Genomic_DNA"/>
</dbReference>
<dbReference type="InterPro" id="IPR036640">
    <property type="entry name" value="ABC1_TM_sf"/>
</dbReference>
<sequence>MSTEPHDPTAGERADDSDQKADATPAERRPQGHGPGGMGMPAEKPSDLGGTLRRMVTELRVEGARIITAVVFGLLATAGMVVGPKLLGNATNVIFDGVVGAMLDPSMTRAETIEALRAAGRGTLADTLAGMPNVVPGQGVDFDRLAMSLAVVFSVYIAAFVFTWLQGRIITTVVQQTVYRLREQVETKLSRLPLRYFDRQARGEVLSRVTNDIDNIAQSVQQILSQLITSVLTVLGVLGMMLWISWQLALVAVVTIPVSAVVVSQIAKRSQPQFVEQWKRTGTVNAHVEEMYTGHDLVTVFGHQERAVTTFREENEQLFAASFKAQFITGTIQPVMGWVSNIGYVAIAVLGAVRITSGTMSLGDVQAFVQYSRQFSQPITQIASLMNMVQSGAASAERVFEMLDAEEESGDPVTPARLGEVAGRVAFEHVKFSYTPDKPLIEDLSFVAEPGQTVAIVGPTGAGKTTLVNLIMRFYDVLEGRITIDGVDTRDLTRAEVRSKIGMVLQDTWLFGGTVAENISYGAHQQVPAERLLQAAEATHVDPFVRTLPEGYDTVLDDEGTNGTAVSAGEKQLLTIARAFLADPPILILDEATSSVDTRTEVLVQEAMNALRVGRTSFVIAHRLSTIRDADIILVMEQGDIVEQGSHEQLLAAGGAYAKLYQSQFAAAAAPVD</sequence>
<keyword evidence="2" id="KW-0813">Transport</keyword>
<accession>A0A9D2EC66</accession>